<dbReference type="Pfam" id="PF01968">
    <property type="entry name" value="Hydantoinase_A"/>
    <property type="match status" value="1"/>
</dbReference>
<evidence type="ECO:0000313" key="2">
    <source>
        <dbReference type="EMBL" id="QDS93039.1"/>
    </source>
</evidence>
<organism evidence="2 3">
    <name type="scientific">Roseimaritima multifibrata</name>
    <dbReference type="NCBI Taxonomy" id="1930274"/>
    <lineage>
        <taxon>Bacteria</taxon>
        <taxon>Pseudomonadati</taxon>
        <taxon>Planctomycetota</taxon>
        <taxon>Planctomycetia</taxon>
        <taxon>Pirellulales</taxon>
        <taxon>Pirellulaceae</taxon>
        <taxon>Roseimaritima</taxon>
    </lineage>
</organism>
<accession>A0A517MDS5</accession>
<dbReference type="KEGG" id="rml:FF011L_17940"/>
<dbReference type="GO" id="GO:0016787">
    <property type="term" value="F:hydrolase activity"/>
    <property type="evidence" value="ECO:0007669"/>
    <property type="project" value="InterPro"/>
</dbReference>
<sequence>MLVLDNLAFDDPGYCIGIDIGGANLKLADTAGNANEQAFPLWKKPSELADAIAQLLAPFPVDSTLAVTMTGELADCYLDAAIGVQSIASATMQAANGLGVQEPSAGRVAAAVARKVLFYGVDGKFAGLDQVVSTPDRFAASNWHALALFLAQSVTESTLLVDVGSTTCDLIPLLPGEVGTRSQSDFDRLLAAELVYLGIGRTPVCSLVDHFPVRGKRVAVMNEFFASTDDCAILLDWVDESPEDCDTADGRGRTKEHARGRMAKMVGLDRRFFSLEEAAECSRYVFQQVRKRLDAAIEQSPPHTARIYSGHGQQLVSEPLLGSCSDDRWDAIPFRDLRDDWGAALSRVAPAYAVACLAGNQK</sequence>
<gene>
    <name evidence="2" type="ORF">FF011L_17940</name>
</gene>
<dbReference type="EMBL" id="CP036262">
    <property type="protein sequence ID" value="QDS93039.1"/>
    <property type="molecule type" value="Genomic_DNA"/>
</dbReference>
<dbReference type="Gene3D" id="3.30.420.40">
    <property type="match status" value="1"/>
</dbReference>
<dbReference type="Gene3D" id="3.30.420.190">
    <property type="entry name" value="conserved archaeal protein q6m145"/>
    <property type="match status" value="1"/>
</dbReference>
<evidence type="ECO:0000259" key="1">
    <source>
        <dbReference type="Pfam" id="PF01968"/>
    </source>
</evidence>
<evidence type="ECO:0000313" key="3">
    <source>
        <dbReference type="Proteomes" id="UP000320672"/>
    </source>
</evidence>
<name>A0A517MDS5_9BACT</name>
<dbReference type="OrthoDB" id="1792672at2"/>
<proteinExistence type="predicted"/>
<dbReference type="RefSeq" id="WP_145351193.1">
    <property type="nucleotide sequence ID" value="NZ_CP036262.1"/>
</dbReference>
<dbReference type="AlphaFoldDB" id="A0A517MDS5"/>
<keyword evidence="3" id="KW-1185">Reference proteome</keyword>
<reference evidence="2 3" key="1">
    <citation type="submission" date="2019-02" db="EMBL/GenBank/DDBJ databases">
        <title>Deep-cultivation of Planctomycetes and their phenomic and genomic characterization uncovers novel biology.</title>
        <authorList>
            <person name="Wiegand S."/>
            <person name="Jogler M."/>
            <person name="Boedeker C."/>
            <person name="Pinto D."/>
            <person name="Vollmers J."/>
            <person name="Rivas-Marin E."/>
            <person name="Kohn T."/>
            <person name="Peeters S.H."/>
            <person name="Heuer A."/>
            <person name="Rast P."/>
            <person name="Oberbeckmann S."/>
            <person name="Bunk B."/>
            <person name="Jeske O."/>
            <person name="Meyerdierks A."/>
            <person name="Storesund J.E."/>
            <person name="Kallscheuer N."/>
            <person name="Luecker S."/>
            <person name="Lage O.M."/>
            <person name="Pohl T."/>
            <person name="Merkel B.J."/>
            <person name="Hornburger P."/>
            <person name="Mueller R.-W."/>
            <person name="Bruemmer F."/>
            <person name="Labrenz M."/>
            <person name="Spormann A.M."/>
            <person name="Op den Camp H."/>
            <person name="Overmann J."/>
            <person name="Amann R."/>
            <person name="Jetten M.S.M."/>
            <person name="Mascher T."/>
            <person name="Medema M.H."/>
            <person name="Devos D.P."/>
            <person name="Kaster A.-K."/>
            <person name="Ovreas L."/>
            <person name="Rohde M."/>
            <person name="Galperin M.Y."/>
            <person name="Jogler C."/>
        </authorList>
    </citation>
    <scope>NUCLEOTIDE SEQUENCE [LARGE SCALE GENOMIC DNA]</scope>
    <source>
        <strain evidence="2 3">FF011L</strain>
    </source>
</reference>
<dbReference type="Proteomes" id="UP000320672">
    <property type="component" value="Chromosome"/>
</dbReference>
<protein>
    <recommendedName>
        <fullName evidence="1">Hydantoinase A/oxoprolinase domain-containing protein</fullName>
    </recommendedName>
</protein>
<feature type="domain" description="Hydantoinase A/oxoprolinase" evidence="1">
    <location>
        <begin position="66"/>
        <end position="296"/>
    </location>
</feature>
<dbReference type="InterPro" id="IPR002821">
    <property type="entry name" value="Hydantoinase_A"/>
</dbReference>